<dbReference type="GO" id="GO:0005777">
    <property type="term" value="C:peroxisome"/>
    <property type="evidence" value="ECO:0007669"/>
    <property type="project" value="TreeGrafter"/>
</dbReference>
<sequence length="623" mass="72073">MSRELYFHLPDDAPSTFSRDEHLENLPLPPLEDTLRRYYRSLLPFGTEDELKRSREIIKNFQEHVGQNLHKTLKKKAEKEKNWVQNQINYQVERWWEDLAYHTTRLPLTPYQSMVQPMSLLLVGVKESSENRLKITARNLHYTTIFWELIRNERLRPPTNPDGSIVFSANLFKRLFNACRIPGEIKDEITEYFKTRNEGKCSSTCVVIGRGKIFYFDLIVEGRVLTPQELLYILMHVRSNIENQSESQLLPLLTADERTSWAKNRKYLKEISKNNKRLLEIIESSLVILSFDEYEPNDDSDFSQQLLLGDFSSRWNDKSLALVSFKNGRSGFVGEHSAYDGTVGIALSTYLSMCLMEDDEPNWEELPENRIIPQEIKFKIDDHLEREIVRLQNDVNQIKNSVTVQYQEFIGYGKKFMKQQKIHPDSFVQMGLQLAYYKLHKSLAPTYETATMRIFYHGRTETVRSCSSEVKDWIDTMNDSNATAHDKAKTFKHAADSQTFLMNEARKGNGIDRHLFGLWCVAHENGIPIPEIFEDPLYKKSGGGGNFVLSTSTLGYSINVGFVAPMVIDGYGAFYTMLDDSVWMILTAYRDSQVTSSKKMYQSFVDAMNEIREILESSDGGKL</sequence>
<dbReference type="Pfam" id="PF00755">
    <property type="entry name" value="Carn_acyltransf"/>
    <property type="match status" value="1"/>
</dbReference>
<dbReference type="SUPFAM" id="SSF52777">
    <property type="entry name" value="CoA-dependent acyltransferases"/>
    <property type="match status" value="2"/>
</dbReference>
<feature type="active site" description="Proton acceptor" evidence="4">
    <location>
        <position position="336"/>
    </location>
</feature>
<dbReference type="Gene3D" id="3.30.559.10">
    <property type="entry name" value="Chloramphenicol acetyltransferase-like domain"/>
    <property type="match status" value="1"/>
</dbReference>
<name>A0A1J1IWV2_9DIPT</name>
<dbReference type="Gene3D" id="3.30.559.70">
    <property type="entry name" value="Choline/Carnitine o-acyltransferase, domain 2"/>
    <property type="match status" value="1"/>
</dbReference>
<evidence type="ECO:0000256" key="4">
    <source>
        <dbReference type="PIRSR" id="PIRSR600542-1"/>
    </source>
</evidence>
<accession>A0A1J1IWV2</accession>
<dbReference type="PANTHER" id="PTHR22589">
    <property type="entry name" value="CARNITINE O-ACYLTRANSFERASE"/>
    <property type="match status" value="1"/>
</dbReference>
<gene>
    <name evidence="7" type="ORF">CLUMA_CG017823</name>
</gene>
<feature type="domain" description="Choline/carnitine acyltransferase" evidence="6">
    <location>
        <begin position="26"/>
        <end position="604"/>
    </location>
</feature>
<dbReference type="InterPro" id="IPR039551">
    <property type="entry name" value="Cho/carn_acyl_trans"/>
</dbReference>
<evidence type="ECO:0000256" key="3">
    <source>
        <dbReference type="ARBA" id="ARBA00023315"/>
    </source>
</evidence>
<dbReference type="InterPro" id="IPR042231">
    <property type="entry name" value="Cho/carn_acyl_trans_2"/>
</dbReference>
<dbReference type="GO" id="GO:0008458">
    <property type="term" value="F:carnitine O-octanoyltransferase activity"/>
    <property type="evidence" value="ECO:0007669"/>
    <property type="project" value="TreeGrafter"/>
</dbReference>
<evidence type="ECO:0000256" key="1">
    <source>
        <dbReference type="ARBA" id="ARBA00005232"/>
    </source>
</evidence>
<comment type="similarity">
    <text evidence="1 5">Belongs to the carnitine/choline acetyltransferase family.</text>
</comment>
<dbReference type="PROSITE" id="PS00440">
    <property type="entry name" value="ACYLTRANSF_C_2"/>
    <property type="match status" value="1"/>
</dbReference>
<dbReference type="InterPro" id="IPR000542">
    <property type="entry name" value="Carn_acyl_trans"/>
</dbReference>
<keyword evidence="3 5" id="KW-0012">Acyltransferase</keyword>
<evidence type="ECO:0000313" key="7">
    <source>
        <dbReference type="EMBL" id="CRL04763.1"/>
    </source>
</evidence>
<dbReference type="Proteomes" id="UP000183832">
    <property type="component" value="Unassembled WGS sequence"/>
</dbReference>
<dbReference type="STRING" id="568069.A0A1J1IWV2"/>
<dbReference type="PANTHER" id="PTHR22589:SF67">
    <property type="entry name" value="PEROXISOMAL CARNITINE O-OCTANOYLTRANSFERASE"/>
    <property type="match status" value="1"/>
</dbReference>
<evidence type="ECO:0000256" key="2">
    <source>
        <dbReference type="ARBA" id="ARBA00022679"/>
    </source>
</evidence>
<keyword evidence="2 5" id="KW-0808">Transferase</keyword>
<dbReference type="OrthoDB" id="240216at2759"/>
<evidence type="ECO:0000256" key="5">
    <source>
        <dbReference type="RuleBase" id="RU003801"/>
    </source>
</evidence>
<protein>
    <submittedName>
        <fullName evidence="7">CLUMA_CG017823, isoform A</fullName>
    </submittedName>
</protein>
<reference evidence="7 8" key="1">
    <citation type="submission" date="2015-04" db="EMBL/GenBank/DDBJ databases">
        <authorList>
            <person name="Syromyatnikov M.Y."/>
            <person name="Popov V.N."/>
        </authorList>
    </citation>
    <scope>NUCLEOTIDE SEQUENCE [LARGE SCALE GENOMIC DNA]</scope>
</reference>
<evidence type="ECO:0000313" key="8">
    <source>
        <dbReference type="Proteomes" id="UP000183832"/>
    </source>
</evidence>
<dbReference type="EMBL" id="CVRI01000063">
    <property type="protein sequence ID" value="CRL04763.1"/>
    <property type="molecule type" value="Genomic_DNA"/>
</dbReference>
<keyword evidence="8" id="KW-1185">Reference proteome</keyword>
<dbReference type="AlphaFoldDB" id="A0A1J1IWV2"/>
<proteinExistence type="inferred from homology"/>
<evidence type="ECO:0000259" key="6">
    <source>
        <dbReference type="Pfam" id="PF00755"/>
    </source>
</evidence>
<organism evidence="7 8">
    <name type="scientific">Clunio marinus</name>
    <dbReference type="NCBI Taxonomy" id="568069"/>
    <lineage>
        <taxon>Eukaryota</taxon>
        <taxon>Metazoa</taxon>
        <taxon>Ecdysozoa</taxon>
        <taxon>Arthropoda</taxon>
        <taxon>Hexapoda</taxon>
        <taxon>Insecta</taxon>
        <taxon>Pterygota</taxon>
        <taxon>Neoptera</taxon>
        <taxon>Endopterygota</taxon>
        <taxon>Diptera</taxon>
        <taxon>Nematocera</taxon>
        <taxon>Chironomoidea</taxon>
        <taxon>Chironomidae</taxon>
        <taxon>Clunio</taxon>
    </lineage>
</organism>
<dbReference type="InterPro" id="IPR023213">
    <property type="entry name" value="CAT-like_dom_sf"/>
</dbReference>